<comment type="catalytic activity">
    <reaction evidence="14">
        <text>9-hexadecanoyloxy-octadecanoate + H2O = 9-hydroxy-octadecanoate + hexadecanoate + H(+)</text>
        <dbReference type="Rhea" id="RHEA:52052"/>
        <dbReference type="ChEBI" id="CHEBI:7896"/>
        <dbReference type="ChEBI" id="CHEBI:15377"/>
        <dbReference type="ChEBI" id="CHEBI:15378"/>
        <dbReference type="ChEBI" id="CHEBI:83670"/>
        <dbReference type="ChEBI" id="CHEBI:136286"/>
    </reaction>
    <physiologicalReaction direction="left-to-right" evidence="14">
        <dbReference type="Rhea" id="RHEA:52053"/>
    </physiologicalReaction>
</comment>
<evidence type="ECO:0000256" key="3">
    <source>
        <dbReference type="ARBA" id="ARBA00006271"/>
    </source>
</evidence>
<dbReference type="GO" id="GO:0012505">
    <property type="term" value="C:endomembrane system"/>
    <property type="evidence" value="ECO:0007669"/>
    <property type="project" value="UniProtKB-SubCell"/>
</dbReference>
<dbReference type="PANTHER" id="PTHR11361:SF21">
    <property type="entry name" value="MUTS PROTEIN HOMOLOG 4"/>
    <property type="match status" value="1"/>
</dbReference>
<dbReference type="GO" id="GO:0140664">
    <property type="term" value="F:ATP-dependent DNA damage sensor activity"/>
    <property type="evidence" value="ECO:0007669"/>
    <property type="project" value="InterPro"/>
</dbReference>
<feature type="transmembrane region" description="Helical" evidence="23">
    <location>
        <begin position="128"/>
        <end position="146"/>
    </location>
</feature>
<dbReference type="InterPro" id="IPR000432">
    <property type="entry name" value="DNA_mismatch_repair_MutS_C"/>
</dbReference>
<evidence type="ECO:0000256" key="12">
    <source>
        <dbReference type="ARBA" id="ARBA00047368"/>
    </source>
</evidence>
<dbReference type="OrthoDB" id="10252754at2759"/>
<comment type="catalytic activity">
    <reaction evidence="17">
        <text>9-(9Z-octadecenoyloxy)-octadecanoate + H2O = 9-hydroxy-octadecanoate + (9Z)-octadecenoate + H(+)</text>
        <dbReference type="Rhea" id="RHEA:52048"/>
        <dbReference type="ChEBI" id="CHEBI:15377"/>
        <dbReference type="ChEBI" id="CHEBI:15378"/>
        <dbReference type="ChEBI" id="CHEBI:30823"/>
        <dbReference type="ChEBI" id="CHEBI:136282"/>
        <dbReference type="ChEBI" id="CHEBI:136286"/>
    </reaction>
    <physiologicalReaction direction="left-to-right" evidence="17">
        <dbReference type="Rhea" id="RHEA:52049"/>
    </physiologicalReaction>
</comment>
<gene>
    <name evidence="25" type="ORF">OSB1V03_LOCUS7456</name>
</gene>
<evidence type="ECO:0000256" key="10">
    <source>
        <dbReference type="ARBA" id="ARBA00023136"/>
    </source>
</evidence>
<comment type="catalytic activity">
    <reaction evidence="19">
        <text>13-(9Z-octadecenoyloxy)-octadecanoate + H2O = 13-hydroxy-octadecanoate + (9Z)-octadecenoate + H(+)</text>
        <dbReference type="Rhea" id="RHEA:52064"/>
        <dbReference type="ChEBI" id="CHEBI:15377"/>
        <dbReference type="ChEBI" id="CHEBI:15378"/>
        <dbReference type="ChEBI" id="CHEBI:30823"/>
        <dbReference type="ChEBI" id="CHEBI:136303"/>
        <dbReference type="ChEBI" id="CHEBI:136304"/>
    </reaction>
    <physiologicalReaction direction="left-to-right" evidence="19">
        <dbReference type="Rhea" id="RHEA:52065"/>
    </physiologicalReaction>
</comment>
<dbReference type="SUPFAM" id="SSF52540">
    <property type="entry name" value="P-loop containing nucleoside triphosphate hydrolases"/>
    <property type="match status" value="1"/>
</dbReference>
<dbReference type="SUPFAM" id="SSF48334">
    <property type="entry name" value="DNA repair protein MutS, domain III"/>
    <property type="match status" value="1"/>
</dbReference>
<dbReference type="InterPro" id="IPR006838">
    <property type="entry name" value="ADTRP_AIG1"/>
</dbReference>
<dbReference type="GO" id="GO:0005524">
    <property type="term" value="F:ATP binding"/>
    <property type="evidence" value="ECO:0007669"/>
    <property type="project" value="UniProtKB-KW"/>
</dbReference>
<name>A0A7R9KPJ7_9ACAR</name>
<evidence type="ECO:0000256" key="15">
    <source>
        <dbReference type="ARBA" id="ARBA00048680"/>
    </source>
</evidence>
<comment type="catalytic activity">
    <reaction evidence="20">
        <text>13-(9Z-hexadecenoyloxy)-octadecanoate + H2O = 13-hydroxy-octadecanoate + (9Z)-hexadecenoate + H(+)</text>
        <dbReference type="Rhea" id="RHEA:52076"/>
        <dbReference type="ChEBI" id="CHEBI:15377"/>
        <dbReference type="ChEBI" id="CHEBI:15378"/>
        <dbReference type="ChEBI" id="CHEBI:32372"/>
        <dbReference type="ChEBI" id="CHEBI:136304"/>
        <dbReference type="ChEBI" id="CHEBI:136315"/>
    </reaction>
    <physiologicalReaction direction="left-to-right" evidence="20">
        <dbReference type="Rhea" id="RHEA:52077"/>
    </physiologicalReaction>
</comment>
<evidence type="ECO:0000256" key="6">
    <source>
        <dbReference type="ARBA" id="ARBA00022741"/>
    </source>
</evidence>
<comment type="catalytic activity">
    <reaction evidence="15">
        <text>12-octadecanoyloxy-octadecanoate + H2O = 12-hydroxyoctadecanoate + octadecanoate + H(+)</text>
        <dbReference type="Rhea" id="RHEA:52080"/>
        <dbReference type="ChEBI" id="CHEBI:15377"/>
        <dbReference type="ChEBI" id="CHEBI:15378"/>
        <dbReference type="ChEBI" id="CHEBI:25629"/>
        <dbReference type="ChEBI" id="CHEBI:84201"/>
        <dbReference type="ChEBI" id="CHEBI:136330"/>
    </reaction>
    <physiologicalReaction direction="left-to-right" evidence="15">
        <dbReference type="Rhea" id="RHEA:52081"/>
    </physiologicalReaction>
</comment>
<protein>
    <recommendedName>
        <fullName evidence="24">DNA mismatch repair proteins mutS family domain-containing protein</fullName>
    </recommendedName>
</protein>
<comment type="similarity">
    <text evidence="3">Belongs to the DNA mismatch repair MutS family.</text>
</comment>
<dbReference type="InterPro" id="IPR007696">
    <property type="entry name" value="DNA_mismatch_repair_MutS_core"/>
</dbReference>
<keyword evidence="6" id="KW-0547">Nucleotide-binding</keyword>
<keyword evidence="5 23" id="KW-0812">Transmembrane</keyword>
<evidence type="ECO:0000256" key="19">
    <source>
        <dbReference type="ARBA" id="ARBA00049296"/>
    </source>
</evidence>
<keyword evidence="9" id="KW-0238">DNA-binding</keyword>
<dbReference type="GO" id="GO:0005634">
    <property type="term" value="C:nucleus"/>
    <property type="evidence" value="ECO:0007669"/>
    <property type="project" value="TreeGrafter"/>
</dbReference>
<evidence type="ECO:0000256" key="14">
    <source>
        <dbReference type="ARBA" id="ARBA00047863"/>
    </source>
</evidence>
<keyword evidence="8 23" id="KW-1133">Transmembrane helix</keyword>
<evidence type="ECO:0000256" key="7">
    <source>
        <dbReference type="ARBA" id="ARBA00022840"/>
    </source>
</evidence>
<evidence type="ECO:0000256" key="4">
    <source>
        <dbReference type="ARBA" id="ARBA00009300"/>
    </source>
</evidence>
<dbReference type="PROSITE" id="PS00486">
    <property type="entry name" value="DNA_MISMATCH_REPAIR_2"/>
    <property type="match status" value="1"/>
</dbReference>
<keyword evidence="10 23" id="KW-0472">Membrane</keyword>
<dbReference type="InterPro" id="IPR036187">
    <property type="entry name" value="DNA_mismatch_repair_MutS_sf"/>
</dbReference>
<evidence type="ECO:0000256" key="8">
    <source>
        <dbReference type="ARBA" id="ARBA00022989"/>
    </source>
</evidence>
<evidence type="ECO:0000256" key="5">
    <source>
        <dbReference type="ARBA" id="ARBA00022692"/>
    </source>
</evidence>
<dbReference type="SMART" id="SM00534">
    <property type="entry name" value="MUTSac"/>
    <property type="match status" value="1"/>
</dbReference>
<evidence type="ECO:0000256" key="17">
    <source>
        <dbReference type="ARBA" id="ARBA00048800"/>
    </source>
</evidence>
<proteinExistence type="inferred from homology"/>
<evidence type="ECO:0000256" key="18">
    <source>
        <dbReference type="ARBA" id="ARBA00049221"/>
    </source>
</evidence>
<keyword evidence="7" id="KW-0067">ATP-binding</keyword>
<feature type="transmembrane region" description="Helical" evidence="23">
    <location>
        <begin position="188"/>
        <end position="207"/>
    </location>
</feature>
<dbReference type="FunFam" id="3.40.50.300:FF:000870">
    <property type="entry name" value="MutS protein homolog 4"/>
    <property type="match status" value="1"/>
</dbReference>
<evidence type="ECO:0000256" key="2">
    <source>
        <dbReference type="ARBA" id="ARBA00004127"/>
    </source>
</evidence>
<dbReference type="GO" id="GO:0007131">
    <property type="term" value="P:reciprocal meiotic recombination"/>
    <property type="evidence" value="ECO:0007669"/>
    <property type="project" value="TreeGrafter"/>
</dbReference>
<evidence type="ECO:0000256" key="13">
    <source>
        <dbReference type="ARBA" id="ARBA00047427"/>
    </source>
</evidence>
<evidence type="ECO:0000259" key="24">
    <source>
        <dbReference type="PROSITE" id="PS00486"/>
    </source>
</evidence>
<evidence type="ECO:0000256" key="22">
    <source>
        <dbReference type="SAM" id="MobiDB-lite"/>
    </source>
</evidence>
<sequence>MGLYPRGYHWEANDQLLIRLNRTNGIPPGEYTLGWKFKYLTFWNLLINAFVFALCLTSDCLKSNYLPQNPLEDNWSKSLFQMRDTLFHALAFPLGTFVFLMFFLLLTIRKGLVADEITHKRNPWFLGHLTHTIVLPLLLSEALITYHKKWSTLVMDITILLSVVLWYTLWMLYLGAVHDLWPYRVLRVMGWPLRLALTLISILIISWPKTRRFNDLFANKGLELIRNLCCDDYKTVEMELKNQYYCLSSAAALLKYTKGALNMRLEKCHAIKKGLNHLLDIARQTYSENVDDISYIVDQYSSEYSLPLRVIYTSGRGFHMQIVGKDVHKMEFSYPRHFLRINASKTAIAFTTREIVEKNNRIKSAVEEIYLMSDAIISELIARLRANIGCLYNVSEVLSKIDLVFALAFQCSVANYVRPVFSGDLAVKQGRHPILEKILSTKPVANDILMCEDNNFMVITGPNMSGKSTFLKQVAIHQVMAQIGSYIPAEFASFRICDKLFSRIGNNDEIETNSSTFMVEMRDVSHILHNCTQNSLIIIDELGRGTSVEEGVGFCFAICEQLLQTKALTLFATHFTEMTKLEDFYYNVSNYGWNRTVVIPPPPPEPESDSYTDDDDID</sequence>
<dbReference type="Proteomes" id="UP000759131">
    <property type="component" value="Unassembled WGS sequence"/>
</dbReference>
<dbReference type="InterPro" id="IPR027417">
    <property type="entry name" value="P-loop_NTPase"/>
</dbReference>
<dbReference type="GO" id="GO:0016020">
    <property type="term" value="C:membrane"/>
    <property type="evidence" value="ECO:0007669"/>
    <property type="project" value="InterPro"/>
</dbReference>
<dbReference type="Gene3D" id="1.10.1420.10">
    <property type="match status" value="1"/>
</dbReference>
<keyword evidence="11" id="KW-0469">Meiosis</keyword>
<reference evidence="25" key="1">
    <citation type="submission" date="2020-11" db="EMBL/GenBank/DDBJ databases">
        <authorList>
            <person name="Tran Van P."/>
        </authorList>
    </citation>
    <scope>NUCLEOTIDE SEQUENCE</scope>
</reference>
<dbReference type="SMART" id="SM00533">
    <property type="entry name" value="MUTSd"/>
    <property type="match status" value="1"/>
</dbReference>
<comment type="catalytic activity">
    <reaction evidence="21">
        <text>12-(9Z-hexadecenoyloxy)-octadecanoate + H2O = 12-hydroxyoctadecanoate + (9Z)-hexadecenoate + H(+)</text>
        <dbReference type="Rhea" id="RHEA:52072"/>
        <dbReference type="ChEBI" id="CHEBI:15377"/>
        <dbReference type="ChEBI" id="CHEBI:15378"/>
        <dbReference type="ChEBI" id="CHEBI:32372"/>
        <dbReference type="ChEBI" id="CHEBI:84201"/>
        <dbReference type="ChEBI" id="CHEBI:136312"/>
    </reaction>
    <physiologicalReaction direction="left-to-right" evidence="21">
        <dbReference type="Rhea" id="RHEA:52073"/>
    </physiologicalReaction>
</comment>
<feature type="compositionally biased region" description="Acidic residues" evidence="22">
    <location>
        <begin position="606"/>
        <end position="618"/>
    </location>
</feature>
<dbReference type="InterPro" id="IPR007861">
    <property type="entry name" value="DNA_mismatch_repair_MutS_clamp"/>
</dbReference>
<dbReference type="AlphaFoldDB" id="A0A7R9KPJ7"/>
<feature type="transmembrane region" description="Helical" evidence="23">
    <location>
        <begin position="153"/>
        <end position="176"/>
    </location>
</feature>
<dbReference type="PANTHER" id="PTHR11361">
    <property type="entry name" value="DNA MISMATCH REPAIR PROTEIN MUTS FAMILY MEMBER"/>
    <property type="match status" value="1"/>
</dbReference>
<dbReference type="InterPro" id="IPR045076">
    <property type="entry name" value="MutS"/>
</dbReference>
<evidence type="ECO:0000313" key="25">
    <source>
        <dbReference type="EMBL" id="CAD7627026.1"/>
    </source>
</evidence>
<evidence type="ECO:0000256" key="20">
    <source>
        <dbReference type="ARBA" id="ARBA00049322"/>
    </source>
</evidence>
<comment type="similarity">
    <text evidence="4">Belongs to the AIG1 family.</text>
</comment>
<comment type="catalytic activity">
    <reaction evidence="16">
        <text>12-(9Z-octadecenoyloxy)-octadecanoate + H2O = 12-hydroxyoctadecanoate + (9Z)-octadecenoate + H(+)</text>
        <dbReference type="Rhea" id="RHEA:52060"/>
        <dbReference type="ChEBI" id="CHEBI:15377"/>
        <dbReference type="ChEBI" id="CHEBI:15378"/>
        <dbReference type="ChEBI" id="CHEBI:30823"/>
        <dbReference type="ChEBI" id="CHEBI:84201"/>
        <dbReference type="ChEBI" id="CHEBI:136302"/>
    </reaction>
    <physiologicalReaction direction="left-to-right" evidence="16">
        <dbReference type="Rhea" id="RHEA:52061"/>
    </physiologicalReaction>
</comment>
<evidence type="ECO:0000256" key="9">
    <source>
        <dbReference type="ARBA" id="ARBA00023125"/>
    </source>
</evidence>
<dbReference type="Pfam" id="PF00488">
    <property type="entry name" value="MutS_V"/>
    <property type="match status" value="1"/>
</dbReference>
<comment type="catalytic activity">
    <reaction evidence="12">
        <text>12-hexadecanoyloxy-octadecanoate + H2O = 12-hydroxyoctadecanoate + hexadecanoate + H(+)</text>
        <dbReference type="Rhea" id="RHEA:52056"/>
        <dbReference type="ChEBI" id="CHEBI:7896"/>
        <dbReference type="ChEBI" id="CHEBI:15377"/>
        <dbReference type="ChEBI" id="CHEBI:15378"/>
        <dbReference type="ChEBI" id="CHEBI:83677"/>
        <dbReference type="ChEBI" id="CHEBI:84201"/>
    </reaction>
    <physiologicalReaction direction="left-to-right" evidence="12">
        <dbReference type="Rhea" id="RHEA:52057"/>
    </physiologicalReaction>
</comment>
<comment type="catalytic activity">
    <reaction evidence="13">
        <text>13-octadecanoyloxy-octadecanoate + H2O = 13-hydroxy-octadecanoate + octadecanoate + H(+)</text>
        <dbReference type="Rhea" id="RHEA:52084"/>
        <dbReference type="ChEBI" id="CHEBI:15377"/>
        <dbReference type="ChEBI" id="CHEBI:15378"/>
        <dbReference type="ChEBI" id="CHEBI:25629"/>
        <dbReference type="ChEBI" id="CHEBI:136304"/>
        <dbReference type="ChEBI" id="CHEBI:136335"/>
    </reaction>
    <physiologicalReaction direction="left-to-right" evidence="13">
        <dbReference type="Rhea" id="RHEA:52085"/>
    </physiologicalReaction>
</comment>
<comment type="subcellular location">
    <subcellularLocation>
        <location evidence="2">Endomembrane system</location>
        <topology evidence="2">Multi-pass membrane protein</topology>
    </subcellularLocation>
</comment>
<dbReference type="Gene3D" id="3.40.50.300">
    <property type="entry name" value="P-loop containing nucleotide triphosphate hydrolases"/>
    <property type="match status" value="1"/>
</dbReference>
<keyword evidence="26" id="KW-1185">Reference proteome</keyword>
<evidence type="ECO:0000256" key="1">
    <source>
        <dbReference type="ARBA" id="ARBA00000923"/>
    </source>
</evidence>
<evidence type="ECO:0000313" key="26">
    <source>
        <dbReference type="Proteomes" id="UP000759131"/>
    </source>
</evidence>
<evidence type="ECO:0000256" key="23">
    <source>
        <dbReference type="SAM" id="Phobius"/>
    </source>
</evidence>
<evidence type="ECO:0000256" key="16">
    <source>
        <dbReference type="ARBA" id="ARBA00048701"/>
    </source>
</evidence>
<feature type="transmembrane region" description="Helical" evidence="23">
    <location>
        <begin position="37"/>
        <end position="56"/>
    </location>
</feature>
<accession>A0A7R9KPJ7</accession>
<dbReference type="GO" id="GO:0030983">
    <property type="term" value="F:mismatched DNA binding"/>
    <property type="evidence" value="ECO:0007669"/>
    <property type="project" value="InterPro"/>
</dbReference>
<comment type="catalytic activity">
    <reaction evidence="18">
        <text>9-octadecanoyloxy-octadecanoate + H2O = 9-hydroxy-octadecanoate + octadecanoate + H(+)</text>
        <dbReference type="Rhea" id="RHEA:52096"/>
        <dbReference type="ChEBI" id="CHEBI:15377"/>
        <dbReference type="ChEBI" id="CHEBI:15378"/>
        <dbReference type="ChEBI" id="CHEBI:25629"/>
        <dbReference type="ChEBI" id="CHEBI:136286"/>
        <dbReference type="ChEBI" id="CHEBI:136373"/>
    </reaction>
    <physiologicalReaction direction="left-to-right" evidence="18">
        <dbReference type="Rhea" id="RHEA:52097"/>
    </physiologicalReaction>
</comment>
<evidence type="ECO:0000256" key="11">
    <source>
        <dbReference type="ARBA" id="ARBA00023254"/>
    </source>
</evidence>
<organism evidence="25">
    <name type="scientific">Medioppia subpectinata</name>
    <dbReference type="NCBI Taxonomy" id="1979941"/>
    <lineage>
        <taxon>Eukaryota</taxon>
        <taxon>Metazoa</taxon>
        <taxon>Ecdysozoa</taxon>
        <taxon>Arthropoda</taxon>
        <taxon>Chelicerata</taxon>
        <taxon>Arachnida</taxon>
        <taxon>Acari</taxon>
        <taxon>Acariformes</taxon>
        <taxon>Sarcoptiformes</taxon>
        <taxon>Oribatida</taxon>
        <taxon>Brachypylina</taxon>
        <taxon>Oppioidea</taxon>
        <taxon>Oppiidae</taxon>
        <taxon>Medioppia</taxon>
    </lineage>
</organism>
<dbReference type="EMBL" id="CAJPIZ010004365">
    <property type="protein sequence ID" value="CAG2107456.1"/>
    <property type="molecule type" value="Genomic_DNA"/>
</dbReference>
<dbReference type="Pfam" id="PF04750">
    <property type="entry name" value="Far-17a_AIG1"/>
    <property type="match status" value="1"/>
</dbReference>
<dbReference type="Pfam" id="PF05190">
    <property type="entry name" value="MutS_IV"/>
    <property type="match status" value="1"/>
</dbReference>
<feature type="region of interest" description="Disordered" evidence="22">
    <location>
        <begin position="598"/>
        <end position="618"/>
    </location>
</feature>
<comment type="catalytic activity">
    <reaction evidence="1">
        <text>9-(9Z-hexadecenoyloxy)-octadecanoate + H2O = (9Z)-hexadecenoate + 9-hydroxy-octadecanoate + H(+)</text>
        <dbReference type="Rhea" id="RHEA:52068"/>
        <dbReference type="ChEBI" id="CHEBI:15377"/>
        <dbReference type="ChEBI" id="CHEBI:15378"/>
        <dbReference type="ChEBI" id="CHEBI:32372"/>
        <dbReference type="ChEBI" id="CHEBI:136286"/>
        <dbReference type="ChEBI" id="CHEBI:136309"/>
    </reaction>
    <physiologicalReaction direction="left-to-right" evidence="1">
        <dbReference type="Rhea" id="RHEA:52069"/>
    </physiologicalReaction>
</comment>
<feature type="domain" description="DNA mismatch repair proteins mutS family" evidence="24">
    <location>
        <begin position="535"/>
        <end position="551"/>
    </location>
</feature>
<feature type="transmembrane region" description="Helical" evidence="23">
    <location>
        <begin position="86"/>
        <end position="108"/>
    </location>
</feature>
<evidence type="ECO:0000256" key="21">
    <source>
        <dbReference type="ARBA" id="ARBA00049428"/>
    </source>
</evidence>
<dbReference type="EMBL" id="OC858940">
    <property type="protein sequence ID" value="CAD7627026.1"/>
    <property type="molecule type" value="Genomic_DNA"/>
</dbReference>
<dbReference type="GO" id="GO:0006298">
    <property type="term" value="P:mismatch repair"/>
    <property type="evidence" value="ECO:0007669"/>
    <property type="project" value="InterPro"/>
</dbReference>